<organism evidence="1 2">
    <name type="scientific">Paenibacillus gyeongsangnamensis</name>
    <dbReference type="NCBI Taxonomy" id="3388067"/>
    <lineage>
        <taxon>Bacteria</taxon>
        <taxon>Bacillati</taxon>
        <taxon>Bacillota</taxon>
        <taxon>Bacilli</taxon>
        <taxon>Bacillales</taxon>
        <taxon>Paenibacillaceae</taxon>
        <taxon>Paenibacillus</taxon>
    </lineage>
</organism>
<protein>
    <recommendedName>
        <fullName evidence="3">Pyridoxamine 5'-phosphate oxidase putative domain-containing protein</fullName>
    </recommendedName>
</protein>
<reference evidence="1 2" key="1">
    <citation type="submission" date="2022-12" db="EMBL/GenBank/DDBJ databases">
        <title>Draft genome sequence of Paenibacillus sp. dW9.</title>
        <authorList>
            <person name="Choi E.-W."/>
            <person name="Kim D.-U."/>
        </authorList>
    </citation>
    <scope>NUCLEOTIDE SEQUENCE [LARGE SCALE GENOMIC DNA]</scope>
    <source>
        <strain evidence="2">dW9</strain>
    </source>
</reference>
<gene>
    <name evidence="1" type="ORF">O9H85_12915</name>
</gene>
<dbReference type="RefSeq" id="WP_269881804.1">
    <property type="nucleotide sequence ID" value="NZ_JAQAGZ010000007.1"/>
</dbReference>
<accession>A0ABT4Q9D3</accession>
<keyword evidence="2" id="KW-1185">Reference proteome</keyword>
<dbReference type="Proteomes" id="UP001527882">
    <property type="component" value="Unassembled WGS sequence"/>
</dbReference>
<name>A0ABT4Q9D3_9BACL</name>
<evidence type="ECO:0008006" key="3">
    <source>
        <dbReference type="Google" id="ProtNLM"/>
    </source>
</evidence>
<dbReference type="EMBL" id="JAQAGZ010000007">
    <property type="protein sequence ID" value="MCZ8513310.1"/>
    <property type="molecule type" value="Genomic_DNA"/>
</dbReference>
<comment type="caution">
    <text evidence="1">The sequence shown here is derived from an EMBL/GenBank/DDBJ whole genome shotgun (WGS) entry which is preliminary data.</text>
</comment>
<sequence>MLSENDRCLANKLKILRVTTAAGRGYPSGVPWQISLFHGFLYSLDGVAVYSGRLASREKTVLDLSVSADGSISQIRGQLPEEELPMLAAARRFCFPPSISGTLAFNSSRAGRAVPHGPTSE</sequence>
<evidence type="ECO:0000313" key="1">
    <source>
        <dbReference type="EMBL" id="MCZ8513310.1"/>
    </source>
</evidence>
<evidence type="ECO:0000313" key="2">
    <source>
        <dbReference type="Proteomes" id="UP001527882"/>
    </source>
</evidence>
<proteinExistence type="predicted"/>